<dbReference type="PROSITE" id="PS00292">
    <property type="entry name" value="CYCLINS"/>
    <property type="match status" value="1"/>
</dbReference>
<dbReference type="GO" id="GO:0051301">
    <property type="term" value="P:cell division"/>
    <property type="evidence" value="ECO:0007669"/>
    <property type="project" value="UniProtKB-KW"/>
</dbReference>
<dbReference type="RefSeq" id="XP_018985721.1">
    <property type="nucleotide sequence ID" value="XM_019132142.1"/>
</dbReference>
<dbReference type="SMART" id="SM00385">
    <property type="entry name" value="CYCLIN"/>
    <property type="match status" value="1"/>
</dbReference>
<dbReference type="GO" id="GO:0051726">
    <property type="term" value="P:regulation of cell cycle"/>
    <property type="evidence" value="ECO:0007669"/>
    <property type="project" value="UniProtKB-ARBA"/>
</dbReference>
<keyword evidence="2" id="KW-0132">Cell division</keyword>
<keyword evidence="4" id="KW-0131">Cell cycle</keyword>
<evidence type="ECO:0000256" key="5">
    <source>
        <dbReference type="RuleBase" id="RU000383"/>
    </source>
</evidence>
<dbReference type="InterPro" id="IPR048258">
    <property type="entry name" value="Cyclins_cyclin-box"/>
</dbReference>
<dbReference type="STRING" id="984486.A0A1E3QRR6"/>
<dbReference type="Gene3D" id="1.10.472.10">
    <property type="entry name" value="Cyclin-like"/>
    <property type="match status" value="2"/>
</dbReference>
<sequence>MTSPDRYIGTRNRCAAVHARAPRLVARETATHAQTVCEYDQQLLTHALQQEQPSDTGAHPYLIPSLDLFSQQPEINLRMRPLLLDYLMEIIHKLKLHAEVFYTTVNLIDRYCSIRIVRKQHFQLLGLTALWLASKLQENKLKIVSLNDLLAICCHCYAKTLFVEMEQHILKSLGWMINAPTVNLFTTLLTDNSETLHGCSYLGELSQFYPAVYYKHKASAIAQCAIDLTFTAMARAPYAPLTATLVKYIKCPPPSLKVRY</sequence>
<dbReference type="EMBL" id="KV454430">
    <property type="protein sequence ID" value="ODQ80393.1"/>
    <property type="molecule type" value="Genomic_DNA"/>
</dbReference>
<proteinExistence type="inferred from homology"/>
<keyword evidence="8" id="KW-1185">Reference proteome</keyword>
<organism evidence="7 8">
    <name type="scientific">Babjeviella inositovora NRRL Y-12698</name>
    <dbReference type="NCBI Taxonomy" id="984486"/>
    <lineage>
        <taxon>Eukaryota</taxon>
        <taxon>Fungi</taxon>
        <taxon>Dikarya</taxon>
        <taxon>Ascomycota</taxon>
        <taxon>Saccharomycotina</taxon>
        <taxon>Pichiomycetes</taxon>
        <taxon>Serinales incertae sedis</taxon>
        <taxon>Babjeviella</taxon>
    </lineage>
</organism>
<feature type="non-terminal residue" evidence="7">
    <location>
        <position position="260"/>
    </location>
</feature>
<accession>A0A1E3QRR6</accession>
<dbReference type="InterPro" id="IPR006671">
    <property type="entry name" value="Cyclin_N"/>
</dbReference>
<reference evidence="8" key="1">
    <citation type="submission" date="2016-05" db="EMBL/GenBank/DDBJ databases">
        <title>Comparative genomics of biotechnologically important yeasts.</title>
        <authorList>
            <consortium name="DOE Joint Genome Institute"/>
            <person name="Riley R."/>
            <person name="Haridas S."/>
            <person name="Wolfe K.H."/>
            <person name="Lopes M.R."/>
            <person name="Hittinger C.T."/>
            <person name="Goker M."/>
            <person name="Salamov A."/>
            <person name="Wisecaver J."/>
            <person name="Long T.M."/>
            <person name="Aerts A.L."/>
            <person name="Barry K."/>
            <person name="Choi C."/>
            <person name="Clum A."/>
            <person name="Coughlan A.Y."/>
            <person name="Deshpande S."/>
            <person name="Douglass A.P."/>
            <person name="Hanson S.J."/>
            <person name="Klenk H.-P."/>
            <person name="Labutti K."/>
            <person name="Lapidus A."/>
            <person name="Lindquist E."/>
            <person name="Lipzen A."/>
            <person name="Meier-Kolthoff J.P."/>
            <person name="Ohm R.A."/>
            <person name="Otillar R.P."/>
            <person name="Pangilinan J."/>
            <person name="Peng Y."/>
            <person name="Rokas A."/>
            <person name="Rosa C.A."/>
            <person name="Scheuner C."/>
            <person name="Sibirny A.A."/>
            <person name="Slot J.C."/>
            <person name="Stielow J.B."/>
            <person name="Sun H."/>
            <person name="Kurtzman C.P."/>
            <person name="Blackwell M."/>
            <person name="Grigoriev I.V."/>
            <person name="Jeffries T.W."/>
        </authorList>
    </citation>
    <scope>NUCLEOTIDE SEQUENCE [LARGE SCALE GENOMIC DNA]</scope>
    <source>
        <strain evidence="8">NRRL Y-12698</strain>
    </source>
</reference>
<feature type="domain" description="Cyclin-like" evidence="6">
    <location>
        <begin position="85"/>
        <end position="171"/>
    </location>
</feature>
<evidence type="ECO:0000256" key="1">
    <source>
        <dbReference type="ARBA" id="ARBA00008742"/>
    </source>
</evidence>
<dbReference type="FunFam" id="1.10.472.10:FF:000010">
    <property type="entry name" value="G1/S-specific cyclin Cln1"/>
    <property type="match status" value="1"/>
</dbReference>
<dbReference type="Pfam" id="PF00134">
    <property type="entry name" value="Cyclin_N"/>
    <property type="match status" value="1"/>
</dbReference>
<dbReference type="Proteomes" id="UP000094336">
    <property type="component" value="Unassembled WGS sequence"/>
</dbReference>
<dbReference type="GO" id="GO:0044843">
    <property type="term" value="P:cell cycle G1/S phase transition"/>
    <property type="evidence" value="ECO:0007669"/>
    <property type="project" value="UniProtKB-ARBA"/>
</dbReference>
<dbReference type="OrthoDB" id="5590282at2759"/>
<evidence type="ECO:0000256" key="4">
    <source>
        <dbReference type="ARBA" id="ARBA00023306"/>
    </source>
</evidence>
<keyword evidence="3 5" id="KW-0195">Cyclin</keyword>
<name>A0A1E3QRR6_9ASCO</name>
<dbReference type="PANTHER" id="PTHR10177">
    <property type="entry name" value="CYCLINS"/>
    <property type="match status" value="1"/>
</dbReference>
<dbReference type="InterPro" id="IPR039361">
    <property type="entry name" value="Cyclin"/>
</dbReference>
<dbReference type="AlphaFoldDB" id="A0A1E3QRR6"/>
<dbReference type="GeneID" id="30149995"/>
<dbReference type="InterPro" id="IPR013763">
    <property type="entry name" value="Cyclin-like_dom"/>
</dbReference>
<evidence type="ECO:0000259" key="6">
    <source>
        <dbReference type="SMART" id="SM00385"/>
    </source>
</evidence>
<dbReference type="GO" id="GO:0016538">
    <property type="term" value="F:cyclin-dependent protein serine/threonine kinase regulator activity"/>
    <property type="evidence" value="ECO:0007669"/>
    <property type="project" value="UniProtKB-ARBA"/>
</dbReference>
<dbReference type="InterPro" id="IPR036915">
    <property type="entry name" value="Cyclin-like_sf"/>
</dbReference>
<dbReference type="SUPFAM" id="SSF47954">
    <property type="entry name" value="Cyclin-like"/>
    <property type="match status" value="1"/>
</dbReference>
<comment type="similarity">
    <text evidence="1 5">Belongs to the cyclin family.</text>
</comment>
<evidence type="ECO:0000313" key="8">
    <source>
        <dbReference type="Proteomes" id="UP000094336"/>
    </source>
</evidence>
<protein>
    <recommendedName>
        <fullName evidence="6">Cyclin-like domain-containing protein</fullName>
    </recommendedName>
</protein>
<gene>
    <name evidence="7" type="ORF">BABINDRAFT_48847</name>
</gene>
<evidence type="ECO:0000256" key="2">
    <source>
        <dbReference type="ARBA" id="ARBA00022618"/>
    </source>
</evidence>
<evidence type="ECO:0000313" key="7">
    <source>
        <dbReference type="EMBL" id="ODQ80393.1"/>
    </source>
</evidence>
<evidence type="ECO:0000256" key="3">
    <source>
        <dbReference type="ARBA" id="ARBA00023127"/>
    </source>
</evidence>
<dbReference type="CDD" id="cd20559">
    <property type="entry name" value="CYCLIN_ScCLN_like"/>
    <property type="match status" value="1"/>
</dbReference>